<organism evidence="3 4">
    <name type="scientific">Phyllotreta striolata</name>
    <name type="common">Striped flea beetle</name>
    <name type="synonym">Crioceris striolata</name>
    <dbReference type="NCBI Taxonomy" id="444603"/>
    <lineage>
        <taxon>Eukaryota</taxon>
        <taxon>Metazoa</taxon>
        <taxon>Ecdysozoa</taxon>
        <taxon>Arthropoda</taxon>
        <taxon>Hexapoda</taxon>
        <taxon>Insecta</taxon>
        <taxon>Pterygota</taxon>
        <taxon>Neoptera</taxon>
        <taxon>Endopterygota</taxon>
        <taxon>Coleoptera</taxon>
        <taxon>Polyphaga</taxon>
        <taxon>Cucujiformia</taxon>
        <taxon>Chrysomeloidea</taxon>
        <taxon>Chrysomelidae</taxon>
        <taxon>Galerucinae</taxon>
        <taxon>Alticini</taxon>
        <taxon>Phyllotreta</taxon>
    </lineage>
</organism>
<dbReference type="Pfam" id="PF08174">
    <property type="entry name" value="Anillin"/>
    <property type="match status" value="1"/>
</dbReference>
<dbReference type="Pfam" id="PF00169">
    <property type="entry name" value="PH"/>
    <property type="match status" value="1"/>
</dbReference>
<protein>
    <recommendedName>
        <fullName evidence="2">PH domain-containing protein</fullName>
    </recommendedName>
</protein>
<evidence type="ECO:0000313" key="4">
    <source>
        <dbReference type="Proteomes" id="UP001153712"/>
    </source>
</evidence>
<dbReference type="OrthoDB" id="5915976at2759"/>
<dbReference type="Proteomes" id="UP001153712">
    <property type="component" value="Chromosome 3"/>
</dbReference>
<dbReference type="InterPro" id="IPR011993">
    <property type="entry name" value="PH-like_dom_sf"/>
</dbReference>
<dbReference type="InterPro" id="IPR012966">
    <property type="entry name" value="AHD"/>
</dbReference>
<dbReference type="SUPFAM" id="SSF50729">
    <property type="entry name" value="PH domain-like"/>
    <property type="match status" value="1"/>
</dbReference>
<dbReference type="SMART" id="SM00233">
    <property type="entry name" value="PH"/>
    <property type="match status" value="1"/>
</dbReference>
<evidence type="ECO:0000313" key="3">
    <source>
        <dbReference type="EMBL" id="CAG9859933.1"/>
    </source>
</evidence>
<dbReference type="PANTHER" id="PTHR21538:SF23">
    <property type="entry name" value="ANILLIN"/>
    <property type="match status" value="1"/>
</dbReference>
<dbReference type="GO" id="GO:0005826">
    <property type="term" value="C:actomyosin contractile ring"/>
    <property type="evidence" value="ECO:0007669"/>
    <property type="project" value="TreeGrafter"/>
</dbReference>
<dbReference type="PROSITE" id="PS50003">
    <property type="entry name" value="PH_DOMAIN"/>
    <property type="match status" value="1"/>
</dbReference>
<sequence>MTPPKKPPRLHLNLKPNTPAKNDPIIYANIQPQPQKNLLTTDSSTLEKPVEEKTSHDAQVKNAILEVTNALKSTVQGDTFANDLYSDFRDGLKRKRPSSPPIDAKDEKFVVNIFESRQSQRWKRQSVRVDRVPKIKILDDPPKEMIHKQPPVDENEKTVPTNDEIYYKMKKMRDIECVKMKEASNALMAIKNNAQKTLSEELLAETILLETGLRYKAIVNKIRDCINENEPVVKKTCVSAGLTLSNFQFEIEPQAQKKTDSTFFLLAISNDTEIIATKAIQPSGDNKLAFKETFALKNLSENFKIKGEIFSITFNTRRPGIVEKLLRKKSKYYHSINKIYYENVNTYELQESAIIKSSFTSRGEFTMTKKDIYNSMFLLTNYDSDKLKNVVSMTASLDYMNLNDKLSGFLTLGKVNEQQYIHDWERKWCSLVDKTFSIYNYPQDEEQEKPPVAVINLEYCFNPIARKPQNCPRKRTFVIKTGRPSTMNDSNCKHLKRKNNFILNKYYLSADNNNDFEQWTSKLDSALDELDQWGRLIFKDESYM</sequence>
<dbReference type="AlphaFoldDB" id="A0A9N9TNX7"/>
<dbReference type="InterPro" id="IPR051364">
    <property type="entry name" value="Cytokinesis/Rho-signaling"/>
</dbReference>
<evidence type="ECO:0000259" key="2">
    <source>
        <dbReference type="PROSITE" id="PS50003"/>
    </source>
</evidence>
<dbReference type="InterPro" id="IPR001849">
    <property type="entry name" value="PH_domain"/>
</dbReference>
<dbReference type="GO" id="GO:0031106">
    <property type="term" value="P:septin ring organization"/>
    <property type="evidence" value="ECO:0007669"/>
    <property type="project" value="TreeGrafter"/>
</dbReference>
<dbReference type="GO" id="GO:0000281">
    <property type="term" value="P:mitotic cytokinesis"/>
    <property type="evidence" value="ECO:0007669"/>
    <property type="project" value="TreeGrafter"/>
</dbReference>
<evidence type="ECO:0000256" key="1">
    <source>
        <dbReference type="SAM" id="MobiDB-lite"/>
    </source>
</evidence>
<gene>
    <name evidence="3" type="ORF">PHYEVI_LOCUS6292</name>
</gene>
<reference evidence="3" key="1">
    <citation type="submission" date="2022-01" db="EMBL/GenBank/DDBJ databases">
        <authorList>
            <person name="King R."/>
        </authorList>
    </citation>
    <scope>NUCLEOTIDE SEQUENCE</scope>
</reference>
<name>A0A9N9TNX7_PHYSR</name>
<proteinExistence type="predicted"/>
<feature type="region of interest" description="Disordered" evidence="1">
    <location>
        <begin position="1"/>
        <end position="24"/>
    </location>
</feature>
<dbReference type="Gene3D" id="2.30.29.30">
    <property type="entry name" value="Pleckstrin-homology domain (PH domain)/Phosphotyrosine-binding domain (PTB)"/>
    <property type="match status" value="1"/>
</dbReference>
<dbReference type="PANTHER" id="PTHR21538">
    <property type="entry name" value="ANILLIN/RHOTEKIN RTKN"/>
    <property type="match status" value="1"/>
</dbReference>
<keyword evidence="4" id="KW-1185">Reference proteome</keyword>
<feature type="domain" description="PH" evidence="2">
    <location>
        <begin position="403"/>
        <end position="528"/>
    </location>
</feature>
<dbReference type="GO" id="GO:0000915">
    <property type="term" value="P:actomyosin contractile ring assembly"/>
    <property type="evidence" value="ECO:0007669"/>
    <property type="project" value="TreeGrafter"/>
</dbReference>
<accession>A0A9N9TNX7</accession>
<dbReference type="EMBL" id="OU900096">
    <property type="protein sequence ID" value="CAG9859933.1"/>
    <property type="molecule type" value="Genomic_DNA"/>
</dbReference>